<organism evidence="1 2">
    <name type="scientific">Candidatus Faecalibacterium faecipullorum</name>
    <dbReference type="NCBI Taxonomy" id="2838578"/>
    <lineage>
        <taxon>Bacteria</taxon>
        <taxon>Bacillati</taxon>
        <taxon>Bacillota</taxon>
        <taxon>Clostridia</taxon>
        <taxon>Eubacteriales</taxon>
        <taxon>Oscillospiraceae</taxon>
        <taxon>Faecalibacterium</taxon>
    </lineage>
</organism>
<dbReference type="EMBL" id="DWXX01000087">
    <property type="protein sequence ID" value="HJB59009.1"/>
    <property type="molecule type" value="Genomic_DNA"/>
</dbReference>
<evidence type="ECO:0008006" key="3">
    <source>
        <dbReference type="Google" id="ProtNLM"/>
    </source>
</evidence>
<protein>
    <recommendedName>
        <fullName evidence="3">GLUG domain-containing protein</fullName>
    </recommendedName>
</protein>
<accession>A0A9D2S7K4</accession>
<proteinExistence type="predicted"/>
<dbReference type="Proteomes" id="UP000824211">
    <property type="component" value="Unassembled WGS sequence"/>
</dbReference>
<comment type="caution">
    <text evidence="1">The sequence shown here is derived from an EMBL/GenBank/DDBJ whole genome shotgun (WGS) entry which is preliminary data.</text>
</comment>
<evidence type="ECO:0000313" key="2">
    <source>
        <dbReference type="Proteomes" id="UP000824211"/>
    </source>
</evidence>
<dbReference type="AlphaFoldDB" id="A0A9D2S7K4"/>
<sequence>MELRFEPGSDPDTAARKAFADWDAALARLPSDGQYAAEIAMVEAEGGYYIAVDVKIVKAGKPDTDDDDEEVGDGAQHNESANAGAVAGMNYGTISNCDVTIEAGVKISASESTGTSSYVFAGAVAGENRGTISGCKVTISGTVSASNSKDGGNARAGGVVGDNDNGTVNGSCKLNDGKIEAKVGENIATVTEGDKDGTETAGNVAYAGIKIGYEPAPRPLPPEVPGT</sequence>
<name>A0A9D2S7K4_9FIRM</name>
<evidence type="ECO:0000313" key="1">
    <source>
        <dbReference type="EMBL" id="HJB59009.1"/>
    </source>
</evidence>
<reference evidence="1" key="1">
    <citation type="journal article" date="2021" name="PeerJ">
        <title>Extensive microbial diversity within the chicken gut microbiome revealed by metagenomics and culture.</title>
        <authorList>
            <person name="Gilroy R."/>
            <person name="Ravi A."/>
            <person name="Getino M."/>
            <person name="Pursley I."/>
            <person name="Horton D.L."/>
            <person name="Alikhan N.F."/>
            <person name="Baker D."/>
            <person name="Gharbi K."/>
            <person name="Hall N."/>
            <person name="Watson M."/>
            <person name="Adriaenssens E.M."/>
            <person name="Foster-Nyarko E."/>
            <person name="Jarju S."/>
            <person name="Secka A."/>
            <person name="Antonio M."/>
            <person name="Oren A."/>
            <person name="Chaudhuri R.R."/>
            <person name="La Ragione R."/>
            <person name="Hildebrand F."/>
            <person name="Pallen M.J."/>
        </authorList>
    </citation>
    <scope>NUCLEOTIDE SEQUENCE</scope>
    <source>
        <strain evidence="1">ChiHjej9B8-13557</strain>
    </source>
</reference>
<reference evidence="1" key="2">
    <citation type="submission" date="2021-04" db="EMBL/GenBank/DDBJ databases">
        <authorList>
            <person name="Gilroy R."/>
        </authorList>
    </citation>
    <scope>NUCLEOTIDE SEQUENCE</scope>
    <source>
        <strain evidence="1">ChiHjej9B8-13557</strain>
    </source>
</reference>
<gene>
    <name evidence="1" type="ORF">H9771_05035</name>
</gene>